<evidence type="ECO:0008006" key="3">
    <source>
        <dbReference type="Google" id="ProtNLM"/>
    </source>
</evidence>
<dbReference type="AlphaFoldDB" id="A0A4V4HKW3"/>
<keyword evidence="2" id="KW-1185">Reference proteome</keyword>
<reference evidence="1 2" key="1">
    <citation type="journal article" date="2009" name="Int. J. Syst. Evol. Microbiol.">
        <title>Nocardioides caeni sp. nov., isolated from wastewater.</title>
        <authorList>
            <person name="Yoon J.H."/>
            <person name="Kang S.J."/>
            <person name="Park S."/>
            <person name="Kim W."/>
            <person name="Oh T.K."/>
        </authorList>
    </citation>
    <scope>NUCLEOTIDE SEQUENCE [LARGE SCALE GENOMIC DNA]</scope>
    <source>
        <strain evidence="1 2">DSM 23134</strain>
    </source>
</reference>
<sequence>MEPSEDRFPYHRRAEMARIILGAVEERVERGQPGDRMDGLLAATEWVGDVLMDALEDAVFTTAGGVLDALGAGAVREDAEAADASYADAGWLILIKAADWSDASNDRDSIVALGAETPEAVAADAGFNRWLDRCRPDQEPEIEDLAEAGVVALAQMWPHFTRATTDQTIRWWLGPDPNPNQAPGGPEIQWNPIARHLLAAIDVCRGSDGPDVAAIALQQADALLVSCSREAALEVVEDALWGTAAWAEVEFDEKADRVDAMDAVFPRAGELWKAVEADLALAGGWYEDLQGSCDIEPLSAVKEAPALMRWTGSDRWSDEGARSYIAAALVVFTDERIDWVVADRSDDEVLDLWADRYNSFRVGPQPRQWPPAVHDG</sequence>
<evidence type="ECO:0000313" key="1">
    <source>
        <dbReference type="EMBL" id="THV15976.1"/>
    </source>
</evidence>
<dbReference type="Proteomes" id="UP000307087">
    <property type="component" value="Unassembled WGS sequence"/>
</dbReference>
<protein>
    <recommendedName>
        <fullName evidence="3">DUF4259 domain-containing protein</fullName>
    </recommendedName>
</protein>
<dbReference type="EMBL" id="STGW01000003">
    <property type="protein sequence ID" value="THV15976.1"/>
    <property type="molecule type" value="Genomic_DNA"/>
</dbReference>
<evidence type="ECO:0000313" key="2">
    <source>
        <dbReference type="Proteomes" id="UP000307087"/>
    </source>
</evidence>
<dbReference type="OrthoDB" id="10012024at2"/>
<proteinExistence type="predicted"/>
<accession>A0A4V4HKW3</accession>
<organism evidence="1 2">
    <name type="scientific">Nocardioides caeni</name>
    <dbReference type="NCBI Taxonomy" id="574700"/>
    <lineage>
        <taxon>Bacteria</taxon>
        <taxon>Bacillati</taxon>
        <taxon>Actinomycetota</taxon>
        <taxon>Actinomycetes</taxon>
        <taxon>Propionibacteriales</taxon>
        <taxon>Nocardioidaceae</taxon>
        <taxon>Nocardioides</taxon>
    </lineage>
</organism>
<comment type="caution">
    <text evidence="1">The sequence shown here is derived from an EMBL/GenBank/DDBJ whole genome shotgun (WGS) entry which is preliminary data.</text>
</comment>
<gene>
    <name evidence="1" type="ORF">E9934_06460</name>
</gene>
<name>A0A4V4HKW3_9ACTN</name>
<dbReference type="RefSeq" id="WP_136562071.1">
    <property type="nucleotide sequence ID" value="NZ_BAABLS010000010.1"/>
</dbReference>